<gene>
    <name evidence="2" type="ORF">O181_026178</name>
</gene>
<feature type="region of interest" description="Disordered" evidence="1">
    <location>
        <begin position="46"/>
        <end position="110"/>
    </location>
</feature>
<protein>
    <submittedName>
        <fullName evidence="2">Uncharacterized protein</fullName>
    </submittedName>
</protein>
<dbReference type="Proteomes" id="UP000765509">
    <property type="component" value="Unassembled WGS sequence"/>
</dbReference>
<dbReference type="EMBL" id="AVOT02008667">
    <property type="protein sequence ID" value="MBW0486463.1"/>
    <property type="molecule type" value="Genomic_DNA"/>
</dbReference>
<keyword evidence="3" id="KW-1185">Reference proteome</keyword>
<accession>A0A9Q3CP99</accession>
<organism evidence="2 3">
    <name type="scientific">Austropuccinia psidii MF-1</name>
    <dbReference type="NCBI Taxonomy" id="1389203"/>
    <lineage>
        <taxon>Eukaryota</taxon>
        <taxon>Fungi</taxon>
        <taxon>Dikarya</taxon>
        <taxon>Basidiomycota</taxon>
        <taxon>Pucciniomycotina</taxon>
        <taxon>Pucciniomycetes</taxon>
        <taxon>Pucciniales</taxon>
        <taxon>Sphaerophragmiaceae</taxon>
        <taxon>Austropuccinia</taxon>
    </lineage>
</organism>
<reference evidence="2" key="1">
    <citation type="submission" date="2021-03" db="EMBL/GenBank/DDBJ databases">
        <title>Draft genome sequence of rust myrtle Austropuccinia psidii MF-1, a brazilian biotype.</title>
        <authorList>
            <person name="Quecine M.C."/>
            <person name="Pachon D.M.R."/>
            <person name="Bonatelli M.L."/>
            <person name="Correr F.H."/>
            <person name="Franceschini L.M."/>
            <person name="Leite T.F."/>
            <person name="Margarido G.R.A."/>
            <person name="Almeida C.A."/>
            <person name="Ferrarezi J.A."/>
            <person name="Labate C.A."/>
        </authorList>
    </citation>
    <scope>NUCLEOTIDE SEQUENCE</scope>
    <source>
        <strain evidence="2">MF-1</strain>
    </source>
</reference>
<proteinExistence type="predicted"/>
<comment type="caution">
    <text evidence="2">The sequence shown here is derived from an EMBL/GenBank/DDBJ whole genome shotgun (WGS) entry which is preliminary data.</text>
</comment>
<feature type="compositionally biased region" description="Polar residues" evidence="1">
    <location>
        <begin position="50"/>
        <end position="66"/>
    </location>
</feature>
<evidence type="ECO:0000313" key="3">
    <source>
        <dbReference type="Proteomes" id="UP000765509"/>
    </source>
</evidence>
<name>A0A9Q3CP99_9BASI</name>
<sequence length="110" mass="12937">MNIQMINQKLLKQLPGELEHELKVRFNQRCTLDDIANTLKYVRKRKNKGKYSSNEGSNHYSNNLTNENKKIYSIEQFPEEGIKAEDSESDSMSDSMRENFDDEQDQQRCS</sequence>
<evidence type="ECO:0000256" key="1">
    <source>
        <dbReference type="SAM" id="MobiDB-lite"/>
    </source>
</evidence>
<dbReference type="AlphaFoldDB" id="A0A9Q3CP99"/>
<evidence type="ECO:0000313" key="2">
    <source>
        <dbReference type="EMBL" id="MBW0486463.1"/>
    </source>
</evidence>